<keyword evidence="9" id="KW-0809">Transit peptide</keyword>
<comment type="similarity">
    <text evidence="3">Belongs to the complex I NDUFB11 subunit family.</text>
</comment>
<evidence type="ECO:0000313" key="18">
    <source>
        <dbReference type="EMBL" id="CAB3262956.1"/>
    </source>
</evidence>
<evidence type="ECO:0000256" key="15">
    <source>
        <dbReference type="ARBA" id="ARBA00031387"/>
    </source>
</evidence>
<keyword evidence="10" id="KW-0249">Electron transport</keyword>
<dbReference type="EMBL" id="LR787094">
    <property type="protein sequence ID" value="CAB3262956.1"/>
    <property type="molecule type" value="mRNA"/>
</dbReference>
<dbReference type="GO" id="GO:0005743">
    <property type="term" value="C:mitochondrial inner membrane"/>
    <property type="evidence" value="ECO:0007669"/>
    <property type="project" value="UniProtKB-SubCell"/>
</dbReference>
<evidence type="ECO:0000256" key="8">
    <source>
        <dbReference type="ARBA" id="ARBA00022792"/>
    </source>
</evidence>
<comment type="subunit">
    <text evidence="16">Complex I is composed of 45 different subunits. Interacts with BCAP31.</text>
</comment>
<gene>
    <name evidence="18" type="primary">LOC100185786</name>
</gene>
<comment type="function">
    <text evidence="1">Accessory subunit of the mitochondrial membrane respiratory chain NADH dehydrogenase (Complex I), that is believed not to be involved in catalysis. Complex I functions in the transfer of electrons from NADH to the respiratory chain. The immediate electron acceptor for the enzyme is believed to be ubiquinone.</text>
</comment>
<dbReference type="InterPro" id="IPR019329">
    <property type="entry name" value="NADH_UbQ_OxRdtase_ESSS_su"/>
</dbReference>
<evidence type="ECO:0000256" key="4">
    <source>
        <dbReference type="ARBA" id="ARBA00018632"/>
    </source>
</evidence>
<keyword evidence="13 17" id="KW-0472">Membrane</keyword>
<keyword evidence="7 17" id="KW-0812">Transmembrane</keyword>
<evidence type="ECO:0000256" key="7">
    <source>
        <dbReference type="ARBA" id="ARBA00022692"/>
    </source>
</evidence>
<dbReference type="PANTHER" id="PTHR13327">
    <property type="entry name" value="NADH-UBIQUINONE OXIDOREDUCTASE ESSS SUBUNIT, MITOCHONDRIAL PRECURSOR"/>
    <property type="match status" value="1"/>
</dbReference>
<dbReference type="Pfam" id="PF10183">
    <property type="entry name" value="ESSS"/>
    <property type="match status" value="1"/>
</dbReference>
<reference evidence="18" key="1">
    <citation type="submission" date="2020-04" db="EMBL/GenBank/DDBJ databases">
        <authorList>
            <person name="Neveu A P."/>
        </authorList>
    </citation>
    <scope>NUCLEOTIDE SEQUENCE</scope>
    <source>
        <tissue evidence="18">Whole embryo</tissue>
    </source>
</reference>
<feature type="transmembrane region" description="Helical" evidence="17">
    <location>
        <begin position="89"/>
        <end position="111"/>
    </location>
</feature>
<evidence type="ECO:0000256" key="6">
    <source>
        <dbReference type="ARBA" id="ARBA00022660"/>
    </source>
</evidence>
<comment type="subcellular location">
    <subcellularLocation>
        <location evidence="2">Mitochondrion inner membrane</location>
        <topology evidence="2">Single-pass membrane protein</topology>
    </subcellularLocation>
</comment>
<sequence>MSGLLAIRLGPKLAKHLVTKHILYRPATITPIRNLWIRNPFKKDVTATSAQDVVTKTEYEIELEKFEKKDNYVKYYGFDQDDPGFDEQLFKMLAVLFFSIVLGFCPIIMMYSPDFNGQMVPWRKREAIMQIEKRMAEGKLLIDPNYVPEDLIASMVPPAGDWEEDWLKKQASVCEDSRMRPFTQVPY</sequence>
<evidence type="ECO:0000256" key="17">
    <source>
        <dbReference type="SAM" id="Phobius"/>
    </source>
</evidence>
<keyword evidence="8" id="KW-0999">Mitochondrion inner membrane</keyword>
<evidence type="ECO:0000256" key="14">
    <source>
        <dbReference type="ARBA" id="ARBA00030753"/>
    </source>
</evidence>
<dbReference type="PANTHER" id="PTHR13327:SF0">
    <property type="entry name" value="NADH DEHYDROGENASE [UBIQUINONE] 1 BETA SUBCOMPLEX SUBUNIT 11, MITOCHONDRIAL"/>
    <property type="match status" value="1"/>
</dbReference>
<evidence type="ECO:0000256" key="1">
    <source>
        <dbReference type="ARBA" id="ARBA00003195"/>
    </source>
</evidence>
<accession>A0A6F9DJ17</accession>
<dbReference type="AlphaFoldDB" id="A0A6F9DJ17"/>
<evidence type="ECO:0000256" key="3">
    <source>
        <dbReference type="ARBA" id="ARBA00008915"/>
    </source>
</evidence>
<evidence type="ECO:0000256" key="5">
    <source>
        <dbReference type="ARBA" id="ARBA00022448"/>
    </source>
</evidence>
<evidence type="ECO:0000256" key="16">
    <source>
        <dbReference type="ARBA" id="ARBA00046528"/>
    </source>
</evidence>
<keyword evidence="11 17" id="KW-1133">Transmembrane helix</keyword>
<name>A0A6F9DJ17_9ASCI</name>
<evidence type="ECO:0000256" key="11">
    <source>
        <dbReference type="ARBA" id="ARBA00022989"/>
    </source>
</evidence>
<evidence type="ECO:0000256" key="10">
    <source>
        <dbReference type="ARBA" id="ARBA00022982"/>
    </source>
</evidence>
<evidence type="ECO:0000256" key="9">
    <source>
        <dbReference type="ARBA" id="ARBA00022946"/>
    </source>
</evidence>
<evidence type="ECO:0000256" key="2">
    <source>
        <dbReference type="ARBA" id="ARBA00004434"/>
    </source>
</evidence>
<organism evidence="18">
    <name type="scientific">Phallusia mammillata</name>
    <dbReference type="NCBI Taxonomy" id="59560"/>
    <lineage>
        <taxon>Eukaryota</taxon>
        <taxon>Metazoa</taxon>
        <taxon>Chordata</taxon>
        <taxon>Tunicata</taxon>
        <taxon>Ascidiacea</taxon>
        <taxon>Phlebobranchia</taxon>
        <taxon>Ascidiidae</taxon>
        <taxon>Phallusia</taxon>
    </lineage>
</organism>
<proteinExistence type="evidence at transcript level"/>
<keyword evidence="6" id="KW-0679">Respiratory chain</keyword>
<evidence type="ECO:0000256" key="12">
    <source>
        <dbReference type="ARBA" id="ARBA00023128"/>
    </source>
</evidence>
<evidence type="ECO:0000256" key="13">
    <source>
        <dbReference type="ARBA" id="ARBA00023136"/>
    </source>
</evidence>
<keyword evidence="12" id="KW-0496">Mitochondrion</keyword>
<protein>
    <recommendedName>
        <fullName evidence="4">NADH dehydrogenase [ubiquinone] 1 beta subcomplex subunit 11, mitochondrial</fullName>
    </recommendedName>
    <alternativeName>
        <fullName evidence="15">Complex I-ESSS</fullName>
    </alternativeName>
    <alternativeName>
        <fullName evidence="14">NADH-ubiquinone oxidoreductase ESSS subunit</fullName>
    </alternativeName>
</protein>
<keyword evidence="5" id="KW-0813">Transport</keyword>